<feature type="transmembrane region" description="Helical" evidence="1">
    <location>
        <begin position="144"/>
        <end position="163"/>
    </location>
</feature>
<feature type="transmembrane region" description="Helical" evidence="1">
    <location>
        <begin position="7"/>
        <end position="29"/>
    </location>
</feature>
<dbReference type="AlphaFoldDB" id="A0A9W4L850"/>
<gene>
    <name evidence="2" type="ORF">SRABI133_04431</name>
</gene>
<keyword evidence="1" id="KW-1133">Transmembrane helix</keyword>
<feature type="transmembrane region" description="Helical" evidence="1">
    <location>
        <begin position="170"/>
        <end position="193"/>
    </location>
</feature>
<protein>
    <submittedName>
        <fullName evidence="2">Uncharacterized protein</fullName>
    </submittedName>
</protein>
<feature type="transmembrane region" description="Helical" evidence="1">
    <location>
        <begin position="219"/>
        <end position="243"/>
    </location>
</feature>
<sequence length="308" mass="33803">MLALSDPLFLILSVPELTFTYFVVVFSGVTAVDPVPGFVVDRYLALTWPSFPLALIFAQPLDSEYTVTFVPFESFATMLALSDPPFLILSVPELTFTYFVVVFSGITAVDPDPGFAVDRYLVLTYPSIPLALTFAQPLDSEYTVTFVPFERIATMLAVAFPLFRILREPVLTFTYFVVVLTVTAALVTVPGFAADKYLVLTYPPFPLALIFAQPFDSEYTVTCVPFASFATMLASSAPFFLILSEPELTCTNMTSSILAFSACSGAADIFSSKATVDNTAKQKVGIINFFISFSLLKNYILNIYLNIG</sequence>
<organism evidence="2 3">
    <name type="scientific">Peribacillus simplex</name>
    <dbReference type="NCBI Taxonomy" id="1478"/>
    <lineage>
        <taxon>Bacteria</taxon>
        <taxon>Bacillati</taxon>
        <taxon>Bacillota</taxon>
        <taxon>Bacilli</taxon>
        <taxon>Bacillales</taxon>
        <taxon>Bacillaceae</taxon>
        <taxon>Peribacillus</taxon>
    </lineage>
</organism>
<feature type="transmembrane region" description="Helical" evidence="1">
    <location>
        <begin position="86"/>
        <end position="108"/>
    </location>
</feature>
<comment type="caution">
    <text evidence="2">The sequence shown here is derived from an EMBL/GenBank/DDBJ whole genome shotgun (WGS) entry which is preliminary data.</text>
</comment>
<evidence type="ECO:0000313" key="3">
    <source>
        <dbReference type="Proteomes" id="UP000789326"/>
    </source>
</evidence>
<accession>A0A9W4L850</accession>
<dbReference type="EMBL" id="CAKKMG010000097">
    <property type="protein sequence ID" value="CAH0296926.1"/>
    <property type="molecule type" value="Genomic_DNA"/>
</dbReference>
<evidence type="ECO:0000313" key="2">
    <source>
        <dbReference type="EMBL" id="CAH0296926.1"/>
    </source>
</evidence>
<reference evidence="2" key="1">
    <citation type="submission" date="2021-11" db="EMBL/GenBank/DDBJ databases">
        <authorList>
            <person name="Bulgarelli D."/>
        </authorList>
    </citation>
    <scope>NUCLEOTIDE SEQUENCE</scope>
    <source>
        <strain evidence="2">Bi133</strain>
    </source>
</reference>
<dbReference type="Proteomes" id="UP000789326">
    <property type="component" value="Unassembled WGS sequence"/>
</dbReference>
<name>A0A9W4L850_9BACI</name>
<proteinExistence type="predicted"/>
<keyword evidence="1" id="KW-0472">Membrane</keyword>
<keyword evidence="1" id="KW-0812">Transmembrane</keyword>
<evidence type="ECO:0000256" key="1">
    <source>
        <dbReference type="SAM" id="Phobius"/>
    </source>
</evidence>